<proteinExistence type="predicted"/>
<organism evidence="1 2">
    <name type="scientific">Gigaspora margarita</name>
    <dbReference type="NCBI Taxonomy" id="4874"/>
    <lineage>
        <taxon>Eukaryota</taxon>
        <taxon>Fungi</taxon>
        <taxon>Fungi incertae sedis</taxon>
        <taxon>Mucoromycota</taxon>
        <taxon>Glomeromycotina</taxon>
        <taxon>Glomeromycetes</taxon>
        <taxon>Diversisporales</taxon>
        <taxon>Gigasporaceae</taxon>
        <taxon>Gigaspora</taxon>
    </lineage>
</organism>
<name>A0A8H4ER45_GIGMA</name>
<gene>
    <name evidence="1" type="ORF">F8M41_008189</name>
</gene>
<evidence type="ECO:0000313" key="1">
    <source>
        <dbReference type="EMBL" id="KAF0537723.1"/>
    </source>
</evidence>
<dbReference type="AlphaFoldDB" id="A0A8H4ER45"/>
<dbReference type="EMBL" id="WTPW01000186">
    <property type="protein sequence ID" value="KAF0537723.1"/>
    <property type="molecule type" value="Genomic_DNA"/>
</dbReference>
<keyword evidence="2" id="KW-1185">Reference proteome</keyword>
<dbReference type="Proteomes" id="UP000439903">
    <property type="component" value="Unassembled WGS sequence"/>
</dbReference>
<reference evidence="1 2" key="1">
    <citation type="journal article" date="2019" name="Environ. Microbiol.">
        <title>At the nexus of three kingdoms: the genome of the mycorrhizal fungus Gigaspora margarita provides insights into plant, endobacterial and fungal interactions.</title>
        <authorList>
            <person name="Venice F."/>
            <person name="Ghignone S."/>
            <person name="Salvioli di Fossalunga A."/>
            <person name="Amselem J."/>
            <person name="Novero M."/>
            <person name="Xianan X."/>
            <person name="Sedzielewska Toro K."/>
            <person name="Morin E."/>
            <person name="Lipzen A."/>
            <person name="Grigoriev I.V."/>
            <person name="Henrissat B."/>
            <person name="Martin F.M."/>
            <person name="Bonfante P."/>
        </authorList>
    </citation>
    <scope>NUCLEOTIDE SEQUENCE [LARGE SCALE GENOMIC DNA]</scope>
    <source>
        <strain evidence="1 2">BEG34</strain>
    </source>
</reference>
<sequence>MLKKQIRLVLLSGWNWKELEEINDNNDEGKSYGTKKFLKGEALSLVCKRWNKRYQTGDKESDDLPISDQEVIQNTEYAESSECVTSEVGNINECVDVAAVVDDEILPIDPGGSDFLKMEETKLESKINSYLNLITNHIYVWMHKIKWGDCYPCIFYPLP</sequence>
<evidence type="ECO:0000313" key="2">
    <source>
        <dbReference type="Proteomes" id="UP000439903"/>
    </source>
</evidence>
<protein>
    <submittedName>
        <fullName evidence="1">Uncharacterized protein</fullName>
    </submittedName>
</protein>
<accession>A0A8H4ER45</accession>
<comment type="caution">
    <text evidence="1">The sequence shown here is derived from an EMBL/GenBank/DDBJ whole genome shotgun (WGS) entry which is preliminary data.</text>
</comment>